<comment type="caution">
    <text evidence="1">The sequence shown here is derived from an EMBL/GenBank/DDBJ whole genome shotgun (WGS) entry which is preliminary data.</text>
</comment>
<dbReference type="EMBL" id="QJKJ01002154">
    <property type="protein sequence ID" value="RDY04086.1"/>
    <property type="molecule type" value="Genomic_DNA"/>
</dbReference>
<reference evidence="1" key="1">
    <citation type="submission" date="2018-05" db="EMBL/GenBank/DDBJ databases">
        <title>Draft genome of Mucuna pruriens seed.</title>
        <authorList>
            <person name="Nnadi N.E."/>
            <person name="Vos R."/>
            <person name="Hasami M.H."/>
            <person name="Devisetty U.K."/>
            <person name="Aguiy J.C."/>
        </authorList>
    </citation>
    <scope>NUCLEOTIDE SEQUENCE [LARGE SCALE GENOMIC DNA]</scope>
    <source>
        <strain evidence="1">JCA_2017</strain>
    </source>
</reference>
<dbReference type="PANTHER" id="PTHR32108:SF9">
    <property type="entry name" value="REVERSE TRANSCRIPTASE RNASE H-LIKE DOMAIN-CONTAINING PROTEIN"/>
    <property type="match status" value="1"/>
</dbReference>
<sequence>MEAKDDSPVKEVTNIAGAGGMTWSGRVYTPENLRKEGLVPKKTTEIPKDTPKGKEAKEFLKLFQYSEYELLEQMNKTPAHKLCSVNSQLRTSSVVVRAFDGSKREVMGEITLPIYVGPTMFNIVFQVMDICPAYNCLLGRS</sequence>
<accession>A0A371HMR2</accession>
<proteinExistence type="predicted"/>
<dbReference type="PANTHER" id="PTHR32108">
    <property type="entry name" value="DNA-DIRECTED RNA POLYMERASE SUBUNIT ALPHA"/>
    <property type="match status" value="1"/>
</dbReference>
<feature type="non-terminal residue" evidence="1">
    <location>
        <position position="1"/>
    </location>
</feature>
<organism evidence="1 2">
    <name type="scientific">Mucuna pruriens</name>
    <name type="common">Velvet bean</name>
    <name type="synonym">Dolichos pruriens</name>
    <dbReference type="NCBI Taxonomy" id="157652"/>
    <lineage>
        <taxon>Eukaryota</taxon>
        <taxon>Viridiplantae</taxon>
        <taxon>Streptophyta</taxon>
        <taxon>Embryophyta</taxon>
        <taxon>Tracheophyta</taxon>
        <taxon>Spermatophyta</taxon>
        <taxon>Magnoliopsida</taxon>
        <taxon>eudicotyledons</taxon>
        <taxon>Gunneridae</taxon>
        <taxon>Pentapetalae</taxon>
        <taxon>rosids</taxon>
        <taxon>fabids</taxon>
        <taxon>Fabales</taxon>
        <taxon>Fabaceae</taxon>
        <taxon>Papilionoideae</taxon>
        <taxon>50 kb inversion clade</taxon>
        <taxon>NPAAA clade</taxon>
        <taxon>indigoferoid/millettioid clade</taxon>
        <taxon>Phaseoleae</taxon>
        <taxon>Mucuna</taxon>
    </lineage>
</organism>
<keyword evidence="2" id="KW-1185">Reference proteome</keyword>
<protein>
    <submittedName>
        <fullName evidence="1">Uncharacterized protein</fullName>
    </submittedName>
</protein>
<evidence type="ECO:0000313" key="2">
    <source>
        <dbReference type="Proteomes" id="UP000257109"/>
    </source>
</evidence>
<gene>
    <name evidence="1" type="ORF">CR513_12232</name>
</gene>
<evidence type="ECO:0000313" key="1">
    <source>
        <dbReference type="EMBL" id="RDY04086.1"/>
    </source>
</evidence>
<dbReference type="Proteomes" id="UP000257109">
    <property type="component" value="Unassembled WGS sequence"/>
</dbReference>
<name>A0A371HMR2_MUCPR</name>
<dbReference type="AlphaFoldDB" id="A0A371HMR2"/>